<dbReference type="AlphaFoldDB" id="A0A1M5SGR0"/>
<name>A0A1M5SGR0_9FLAO</name>
<organism evidence="1 2">
    <name type="scientific">Winogradskyella jejuensis</name>
    <dbReference type="NCBI Taxonomy" id="1089305"/>
    <lineage>
        <taxon>Bacteria</taxon>
        <taxon>Pseudomonadati</taxon>
        <taxon>Bacteroidota</taxon>
        <taxon>Flavobacteriia</taxon>
        <taxon>Flavobacteriales</taxon>
        <taxon>Flavobacteriaceae</taxon>
        <taxon>Winogradskyella</taxon>
    </lineage>
</organism>
<evidence type="ECO:0008006" key="3">
    <source>
        <dbReference type="Google" id="ProtNLM"/>
    </source>
</evidence>
<dbReference type="EMBL" id="FQWS01000002">
    <property type="protein sequence ID" value="SHH37669.1"/>
    <property type="molecule type" value="Genomic_DNA"/>
</dbReference>
<proteinExistence type="predicted"/>
<accession>A0A1M5SGR0</accession>
<dbReference type="Pfam" id="PF11138">
    <property type="entry name" value="DUF2911"/>
    <property type="match status" value="1"/>
</dbReference>
<keyword evidence="2" id="KW-1185">Reference proteome</keyword>
<evidence type="ECO:0000313" key="1">
    <source>
        <dbReference type="EMBL" id="SHH37669.1"/>
    </source>
</evidence>
<dbReference type="STRING" id="1089305.SAMN05444148_1863"/>
<sequence length="195" mass="22559">MLKRILIILFIAALGLLLYSVFVENIFSPRLSPKDSAAIELNDLKLKVEYNRPSKREREIFGALVPFNKVWRTGANEATTFKTNKNLIIQGMLLPKGNYTLWTVPMENSWKVMFNSGQYQWGVDEKMEPMWDPNYDVIEIEVPTEKLNTTVERFTIAFDNTTGNLKLTLAWDNTKIEVPIREADSKTNQNLNQRN</sequence>
<reference evidence="2" key="1">
    <citation type="submission" date="2016-11" db="EMBL/GenBank/DDBJ databases">
        <authorList>
            <person name="Varghese N."/>
            <person name="Submissions S."/>
        </authorList>
    </citation>
    <scope>NUCLEOTIDE SEQUENCE [LARGE SCALE GENOMIC DNA]</scope>
    <source>
        <strain evidence="2">DSM 25330</strain>
    </source>
</reference>
<dbReference type="OrthoDB" id="187854at2"/>
<dbReference type="RefSeq" id="WP_073085769.1">
    <property type="nucleotide sequence ID" value="NZ_FQWS01000002.1"/>
</dbReference>
<gene>
    <name evidence="1" type="ORF">SAMN05444148_1863</name>
</gene>
<dbReference type="InterPro" id="IPR021314">
    <property type="entry name" value="DUF2911"/>
</dbReference>
<evidence type="ECO:0000313" key="2">
    <source>
        <dbReference type="Proteomes" id="UP000184522"/>
    </source>
</evidence>
<dbReference type="Proteomes" id="UP000184522">
    <property type="component" value="Unassembled WGS sequence"/>
</dbReference>
<protein>
    <recommendedName>
        <fullName evidence="3">DUF2911 domain-containing protein</fullName>
    </recommendedName>
</protein>